<evidence type="ECO:0000313" key="6">
    <source>
        <dbReference type="RefSeq" id="XP_042559967.1"/>
    </source>
</evidence>
<feature type="compositionally biased region" description="Basic and acidic residues" evidence="3">
    <location>
        <begin position="68"/>
        <end position="79"/>
    </location>
</feature>
<dbReference type="Pfam" id="PF04548">
    <property type="entry name" value="AIG1"/>
    <property type="match status" value="1"/>
</dbReference>
<evidence type="ECO:0000256" key="1">
    <source>
        <dbReference type="ARBA" id="ARBA00022741"/>
    </source>
</evidence>
<sequence>MDGTFPNMGGESPGPAPPVSPAVSELRLVLLGGSTAGKRAAGNTILGTEEFGKQASTHTLTHTSTETQHSESRQEEVAGRRVTVVETPDWFCSGLSEKDLRQDVGLCVRLSAPGPHAFLLVIPVEPSEGEERRMLEKMEDMFGEGCWGHTLILFTHAEGLRERSVEELLQTGSQELQQLVEKCGNRCHLLNVKDRPDDTKITKLLEKIEEMVSGNRERFYSSESYQEAEKQLREIERIIQKEREVEERKLREERERREELDKNVQESLKMMEGEIQQHEGEIRILNERTTELEKNMKEERDEEKKREMERELKREITQKEEMERKLIRVREKRERERKEMEERHREEMEEMRESYERETRAEVERNLMKIILPELQRNISITKEKMKGEFNRQMEEKNRRMEEKNREIEGLVDTVQKLSRLVEEADEQRSLQS</sequence>
<feature type="region of interest" description="Disordered" evidence="3">
    <location>
        <begin position="51"/>
        <end position="80"/>
    </location>
</feature>
<reference evidence="6" key="1">
    <citation type="submission" date="2025-08" db="UniProtKB">
        <authorList>
            <consortium name="RefSeq"/>
        </authorList>
    </citation>
    <scope>IDENTIFICATION</scope>
</reference>
<dbReference type="InterPro" id="IPR045058">
    <property type="entry name" value="GIMA/IAN/Toc"/>
</dbReference>
<dbReference type="InterPro" id="IPR006703">
    <property type="entry name" value="G_AIG1"/>
</dbReference>
<dbReference type="AlphaFoldDB" id="A0A8M1K7Z6"/>
<dbReference type="PROSITE" id="PS51720">
    <property type="entry name" value="G_AIG1"/>
    <property type="match status" value="1"/>
</dbReference>
<evidence type="ECO:0000259" key="4">
    <source>
        <dbReference type="PROSITE" id="PS51720"/>
    </source>
</evidence>
<keyword evidence="5" id="KW-1185">Reference proteome</keyword>
<dbReference type="GO" id="GO:0005525">
    <property type="term" value="F:GTP binding"/>
    <property type="evidence" value="ECO:0007669"/>
    <property type="project" value="UniProtKB-KW"/>
</dbReference>
<accession>A0A8M1K7Z6</accession>
<feature type="compositionally biased region" description="Low complexity" evidence="3">
    <location>
        <begin position="54"/>
        <end position="67"/>
    </location>
</feature>
<dbReference type="Proteomes" id="UP000515152">
    <property type="component" value="Unplaced"/>
</dbReference>
<evidence type="ECO:0000256" key="2">
    <source>
        <dbReference type="ARBA" id="ARBA00023134"/>
    </source>
</evidence>
<dbReference type="FunFam" id="3.40.50.300:FF:002274">
    <property type="entry name" value="Si:dkeyp-69e1.8"/>
    <property type="match status" value="1"/>
</dbReference>
<dbReference type="RefSeq" id="XP_042559967.1">
    <property type="nucleotide sequence ID" value="XM_042704033.1"/>
</dbReference>
<dbReference type="PANTHER" id="PTHR10903">
    <property type="entry name" value="GTPASE, IMAP FAMILY MEMBER-RELATED"/>
    <property type="match status" value="1"/>
</dbReference>
<feature type="region of interest" description="Disordered" evidence="3">
    <location>
        <begin position="332"/>
        <end position="359"/>
    </location>
</feature>
<dbReference type="KEGG" id="char:116223391"/>
<protein>
    <submittedName>
        <fullName evidence="6">GTPase IMAP family member 7-like</fullName>
    </submittedName>
</protein>
<dbReference type="PANTHER" id="PTHR10903:SF167">
    <property type="entry name" value="GTPASE IMAP FAMILY MEMBER 6-RELATED"/>
    <property type="match status" value="1"/>
</dbReference>
<name>A0A8M1K7Z6_CLUHA</name>
<feature type="region of interest" description="Disordered" evidence="3">
    <location>
        <begin position="386"/>
        <end position="407"/>
    </location>
</feature>
<keyword evidence="2" id="KW-0342">GTP-binding</keyword>
<dbReference type="OrthoDB" id="8951333at2759"/>
<organism evidence="5 6">
    <name type="scientific">Clupea harengus</name>
    <name type="common">Atlantic herring</name>
    <dbReference type="NCBI Taxonomy" id="7950"/>
    <lineage>
        <taxon>Eukaryota</taxon>
        <taxon>Metazoa</taxon>
        <taxon>Chordata</taxon>
        <taxon>Craniata</taxon>
        <taxon>Vertebrata</taxon>
        <taxon>Euteleostomi</taxon>
        <taxon>Actinopterygii</taxon>
        <taxon>Neopterygii</taxon>
        <taxon>Teleostei</taxon>
        <taxon>Clupei</taxon>
        <taxon>Clupeiformes</taxon>
        <taxon>Clupeoidei</taxon>
        <taxon>Clupeidae</taxon>
        <taxon>Clupea</taxon>
    </lineage>
</organism>
<proteinExistence type="predicted"/>
<dbReference type="GeneID" id="116223391"/>
<keyword evidence="1" id="KW-0547">Nucleotide-binding</keyword>
<feature type="region of interest" description="Disordered" evidence="3">
    <location>
        <begin position="1"/>
        <end position="21"/>
    </location>
</feature>
<gene>
    <name evidence="6" type="primary">LOC116223391</name>
</gene>
<evidence type="ECO:0000313" key="5">
    <source>
        <dbReference type="Proteomes" id="UP000515152"/>
    </source>
</evidence>
<evidence type="ECO:0000256" key="3">
    <source>
        <dbReference type="SAM" id="MobiDB-lite"/>
    </source>
</evidence>
<feature type="domain" description="AIG1-type G" evidence="4">
    <location>
        <begin position="23"/>
        <end position="229"/>
    </location>
</feature>